<reference evidence="2" key="1">
    <citation type="submission" date="2021-05" db="EMBL/GenBank/DDBJ databases">
        <authorList>
            <person name="Khan N."/>
        </authorList>
    </citation>
    <scope>NUCLEOTIDE SEQUENCE</scope>
</reference>
<sequence length="461" mass="50638">MSFTIPAAPLPVQNPTEPYWLSQPHEGLSNYRVSDTVPSHVDTVIIGSGISGALIAHGLLMRPHVAKNTSVLMLEARAVASGASGRNGGHIKPDCYKNFAAFEDQHGTEIAKALCSFELECMHETVRFIHENNLVEVTDLVLTRSTDIFMTETSWEDAKVSIERYRAAGGDVSHIHAYDAAEAKKGVYGAVSYPACSLWPYKAAVSIIEKCVSHGLQLFTNTPALSIEPSEAQGRWLIKTSRGKVTCNNVFHATNGYVSNLVPDLAGKVVPCKGNVIAVRPNSTWFSNPLEHTAGIQWGRDFDYMIQRPNDGKPLVFGGRDLAHPRDLLGPIGDADDSTITAEIIDSLVRFPKTYMRGWTSEKSDVSHAWSGIMGFTADEFPFVGQLPGRPGQFLSVGYTGHGMARVFLCIKALLEIVRNEPIDPRVPEPYLKVKERLQKPETAWEAMLAKAYVTKDPSKF</sequence>
<dbReference type="PANTHER" id="PTHR13847:SF260">
    <property type="entry name" value="FAD DEPENDENT OXIDOREDUCTASE DOMAIN-CONTAINING PROTEIN"/>
    <property type="match status" value="1"/>
</dbReference>
<organism evidence="2 3">
    <name type="scientific">Fusarium equiseti</name>
    <name type="common">Fusarium scirpi</name>
    <dbReference type="NCBI Taxonomy" id="61235"/>
    <lineage>
        <taxon>Eukaryota</taxon>
        <taxon>Fungi</taxon>
        <taxon>Dikarya</taxon>
        <taxon>Ascomycota</taxon>
        <taxon>Pezizomycotina</taxon>
        <taxon>Sordariomycetes</taxon>
        <taxon>Hypocreomycetidae</taxon>
        <taxon>Hypocreales</taxon>
        <taxon>Nectriaceae</taxon>
        <taxon>Fusarium</taxon>
        <taxon>Fusarium incarnatum-equiseti species complex</taxon>
    </lineage>
</organism>
<dbReference type="Pfam" id="PF01266">
    <property type="entry name" value="DAO"/>
    <property type="match status" value="1"/>
</dbReference>
<proteinExistence type="predicted"/>
<dbReference type="GO" id="GO:0005737">
    <property type="term" value="C:cytoplasm"/>
    <property type="evidence" value="ECO:0007669"/>
    <property type="project" value="TreeGrafter"/>
</dbReference>
<comment type="caution">
    <text evidence="2">The sequence shown here is derived from an EMBL/GenBank/DDBJ whole genome shotgun (WGS) entry which is preliminary data.</text>
</comment>
<dbReference type="EMBL" id="CAJSTJ010000151">
    <property type="protein sequence ID" value="CAG7562639.1"/>
    <property type="molecule type" value="Genomic_DNA"/>
</dbReference>
<evidence type="ECO:0000313" key="3">
    <source>
        <dbReference type="Proteomes" id="UP000693738"/>
    </source>
</evidence>
<accession>A0A8J2J3C3</accession>
<dbReference type="Proteomes" id="UP000693738">
    <property type="component" value="Unassembled WGS sequence"/>
</dbReference>
<protein>
    <recommendedName>
        <fullName evidence="1">FAD dependent oxidoreductase domain-containing protein</fullName>
    </recommendedName>
</protein>
<dbReference type="AlphaFoldDB" id="A0A8J2J3C3"/>
<feature type="domain" description="FAD dependent oxidoreductase" evidence="1">
    <location>
        <begin position="42"/>
        <end position="410"/>
    </location>
</feature>
<evidence type="ECO:0000313" key="2">
    <source>
        <dbReference type="EMBL" id="CAG7562639.1"/>
    </source>
</evidence>
<dbReference type="InterPro" id="IPR006076">
    <property type="entry name" value="FAD-dep_OxRdtase"/>
</dbReference>
<name>A0A8J2J3C3_FUSEQ</name>
<gene>
    <name evidence="2" type="ORF">FEQUK3_LOCUS8450</name>
</gene>
<evidence type="ECO:0000259" key="1">
    <source>
        <dbReference type="Pfam" id="PF01266"/>
    </source>
</evidence>
<dbReference type="PANTHER" id="PTHR13847">
    <property type="entry name" value="SARCOSINE DEHYDROGENASE-RELATED"/>
    <property type="match status" value="1"/>
</dbReference>